<dbReference type="Gene3D" id="3.60.40.10">
    <property type="entry name" value="PPM-type phosphatase domain"/>
    <property type="match status" value="1"/>
</dbReference>
<feature type="domain" description="PPM-type phosphatase" evidence="2">
    <location>
        <begin position="3"/>
        <end position="265"/>
    </location>
</feature>
<dbReference type="SMART" id="SM00332">
    <property type="entry name" value="PP2Cc"/>
    <property type="match status" value="1"/>
</dbReference>
<accession>A0A8J6CF65</accession>
<protein>
    <recommendedName>
        <fullName evidence="2">PPM-type phosphatase domain-containing protein</fullName>
    </recommendedName>
</protein>
<dbReference type="InterPro" id="IPR001932">
    <property type="entry name" value="PPM-type_phosphatase-like_dom"/>
</dbReference>
<proteinExistence type="predicted"/>
<name>A0A8J6CF65_DIALT</name>
<comment type="caution">
    <text evidence="3">The sequence shown here is derived from an EMBL/GenBank/DDBJ whole genome shotgun (WGS) entry which is preliminary data.</text>
</comment>
<feature type="compositionally biased region" description="Low complexity" evidence="1">
    <location>
        <begin position="309"/>
        <end position="325"/>
    </location>
</feature>
<dbReference type="OrthoDB" id="10264738at2759"/>
<dbReference type="SMART" id="SM00331">
    <property type="entry name" value="PP2C_SIG"/>
    <property type="match status" value="1"/>
</dbReference>
<sequence length="346" mass="36035">MSAKASYVVKGEDVSRTCSIELSAGVVVQFYAVLDGHGGARAARFAAEHLPTLIAAHYAQAAGETRSARLQAACKAAFVAVDQQFARLGPYSDGTTATCVIVDNDEVTVANVGDSAAVLYLPDGTAAMLSADHRVARRSPAEHDRIVAAGAQIGRIKGRDGNPIGPERIYPGGLSVSRSLGDSDSTAAAIAEPDVTTVTLPSAGGVIVLASDGVWDFVDGVHVARLTGLSRKPKCGVGWLSRALMRTVNQANMEIDDATLICIELKQPPLGDEVERAALTISAKVRKLLGFHTPNKADKPGKPAASNHTSSTPSVSSDSEPSSGGERSRQGKRSAFARKPPAEKKS</sequence>
<organism evidence="3 4">
    <name type="scientific">Diacronema lutheri</name>
    <name type="common">Unicellular marine alga</name>
    <name type="synonym">Monochrysis lutheri</name>
    <dbReference type="NCBI Taxonomy" id="2081491"/>
    <lineage>
        <taxon>Eukaryota</taxon>
        <taxon>Haptista</taxon>
        <taxon>Haptophyta</taxon>
        <taxon>Pavlovophyceae</taxon>
        <taxon>Pavlovales</taxon>
        <taxon>Pavlovaceae</taxon>
        <taxon>Diacronema</taxon>
    </lineage>
</organism>
<evidence type="ECO:0000256" key="1">
    <source>
        <dbReference type="SAM" id="MobiDB-lite"/>
    </source>
</evidence>
<dbReference type="CDD" id="cd00143">
    <property type="entry name" value="PP2Cc"/>
    <property type="match status" value="1"/>
</dbReference>
<feature type="region of interest" description="Disordered" evidence="1">
    <location>
        <begin position="292"/>
        <end position="346"/>
    </location>
</feature>
<evidence type="ECO:0000313" key="4">
    <source>
        <dbReference type="Proteomes" id="UP000751190"/>
    </source>
</evidence>
<gene>
    <name evidence="3" type="ORF">KFE25_008800</name>
</gene>
<dbReference type="SUPFAM" id="SSF81606">
    <property type="entry name" value="PP2C-like"/>
    <property type="match status" value="1"/>
</dbReference>
<dbReference type="PROSITE" id="PS51746">
    <property type="entry name" value="PPM_2"/>
    <property type="match status" value="1"/>
</dbReference>
<dbReference type="Pfam" id="PF00481">
    <property type="entry name" value="PP2C"/>
    <property type="match status" value="1"/>
</dbReference>
<dbReference type="PANTHER" id="PTHR47992">
    <property type="entry name" value="PROTEIN PHOSPHATASE"/>
    <property type="match status" value="1"/>
</dbReference>
<dbReference type="Proteomes" id="UP000751190">
    <property type="component" value="Unassembled WGS sequence"/>
</dbReference>
<dbReference type="InterPro" id="IPR036457">
    <property type="entry name" value="PPM-type-like_dom_sf"/>
</dbReference>
<dbReference type="InterPro" id="IPR015655">
    <property type="entry name" value="PP2C"/>
</dbReference>
<dbReference type="AlphaFoldDB" id="A0A8J6CF65"/>
<evidence type="ECO:0000259" key="2">
    <source>
        <dbReference type="PROSITE" id="PS51746"/>
    </source>
</evidence>
<dbReference type="GO" id="GO:0004722">
    <property type="term" value="F:protein serine/threonine phosphatase activity"/>
    <property type="evidence" value="ECO:0007669"/>
    <property type="project" value="InterPro"/>
</dbReference>
<dbReference type="EMBL" id="JAGTXO010000001">
    <property type="protein sequence ID" value="KAG8470379.1"/>
    <property type="molecule type" value="Genomic_DNA"/>
</dbReference>
<evidence type="ECO:0000313" key="3">
    <source>
        <dbReference type="EMBL" id="KAG8470379.1"/>
    </source>
</evidence>
<keyword evidence="4" id="KW-1185">Reference proteome</keyword>
<reference evidence="3" key="1">
    <citation type="submission" date="2021-05" db="EMBL/GenBank/DDBJ databases">
        <title>The genome of the haptophyte Pavlova lutheri (Diacronema luteri, Pavlovales) - a model for lipid biosynthesis in eukaryotic algae.</title>
        <authorList>
            <person name="Hulatt C.J."/>
            <person name="Posewitz M.C."/>
        </authorList>
    </citation>
    <scope>NUCLEOTIDE SEQUENCE</scope>
    <source>
        <strain evidence="3">NIVA-4/92</strain>
    </source>
</reference>